<protein>
    <submittedName>
        <fullName evidence="2">Uncharacterized protein</fullName>
    </submittedName>
</protein>
<feature type="region of interest" description="Disordered" evidence="1">
    <location>
        <begin position="1"/>
        <end position="26"/>
    </location>
</feature>
<comment type="caution">
    <text evidence="2">The sequence shown here is derived from an EMBL/GenBank/DDBJ whole genome shotgun (WGS) entry which is preliminary data.</text>
</comment>
<evidence type="ECO:0000313" key="2">
    <source>
        <dbReference type="EMBL" id="GAA0544182.1"/>
    </source>
</evidence>
<dbReference type="EMBL" id="BAAABZ010000050">
    <property type="protein sequence ID" value="GAA0544182.1"/>
    <property type="molecule type" value="Genomic_DNA"/>
</dbReference>
<feature type="compositionally biased region" description="Low complexity" evidence="1">
    <location>
        <begin position="115"/>
        <end position="124"/>
    </location>
</feature>
<proteinExistence type="predicted"/>
<evidence type="ECO:0000313" key="3">
    <source>
        <dbReference type="Proteomes" id="UP001501576"/>
    </source>
</evidence>
<feature type="compositionally biased region" description="Low complexity" evidence="1">
    <location>
        <begin position="138"/>
        <end position="155"/>
    </location>
</feature>
<keyword evidence="3" id="KW-1185">Reference proteome</keyword>
<dbReference type="Proteomes" id="UP001501576">
    <property type="component" value="Unassembled WGS sequence"/>
</dbReference>
<gene>
    <name evidence="2" type="ORF">GCM10010390_52820</name>
</gene>
<organism evidence="2 3">
    <name type="scientific">Streptomyces mordarskii</name>
    <dbReference type="NCBI Taxonomy" id="1226758"/>
    <lineage>
        <taxon>Bacteria</taxon>
        <taxon>Bacillati</taxon>
        <taxon>Actinomycetota</taxon>
        <taxon>Actinomycetes</taxon>
        <taxon>Kitasatosporales</taxon>
        <taxon>Streptomycetaceae</taxon>
        <taxon>Streptomyces</taxon>
    </lineage>
</organism>
<reference evidence="3" key="1">
    <citation type="journal article" date="2019" name="Int. J. Syst. Evol. Microbiol.">
        <title>The Global Catalogue of Microorganisms (GCM) 10K type strain sequencing project: providing services to taxonomists for standard genome sequencing and annotation.</title>
        <authorList>
            <consortium name="The Broad Institute Genomics Platform"/>
            <consortium name="The Broad Institute Genome Sequencing Center for Infectious Disease"/>
            <person name="Wu L."/>
            <person name="Ma J."/>
        </authorList>
    </citation>
    <scope>NUCLEOTIDE SEQUENCE [LARGE SCALE GENOMIC DNA]</scope>
    <source>
        <strain evidence="3">JCM 5052</strain>
    </source>
</reference>
<evidence type="ECO:0000256" key="1">
    <source>
        <dbReference type="SAM" id="MobiDB-lite"/>
    </source>
</evidence>
<feature type="region of interest" description="Disordered" evidence="1">
    <location>
        <begin position="73"/>
        <end position="94"/>
    </location>
</feature>
<accession>A0ABP3NJX8</accession>
<sequence length="155" mass="16841">MPDRPPRRVAQAGGHGTQRRRPGEIAGALITNQVRTYDLLRMPGREGHPTPLSTTFAEHARTDKTMHLLALADPADPVDPADPADPADPVDPVDNTYQRLMNRQLTEQKSHHRLAPANATAAAARSTQAYHEDQENQLTTLGWSPTPSSSGTPTT</sequence>
<name>A0ABP3NJX8_9ACTN</name>
<feature type="region of interest" description="Disordered" evidence="1">
    <location>
        <begin position="106"/>
        <end position="155"/>
    </location>
</feature>
<dbReference type="RefSeq" id="WP_346160387.1">
    <property type="nucleotide sequence ID" value="NZ_BAAABZ010000050.1"/>
</dbReference>